<evidence type="ECO:0000313" key="1">
    <source>
        <dbReference type="EMBL" id="KAJ9057644.1"/>
    </source>
</evidence>
<dbReference type="Proteomes" id="UP001165960">
    <property type="component" value="Unassembled WGS sequence"/>
</dbReference>
<reference evidence="1" key="1">
    <citation type="submission" date="2022-04" db="EMBL/GenBank/DDBJ databases">
        <title>Genome of the entomopathogenic fungus Entomophthora muscae.</title>
        <authorList>
            <person name="Elya C."/>
            <person name="Lovett B.R."/>
            <person name="Lee E."/>
            <person name="Macias A.M."/>
            <person name="Hajek A.E."/>
            <person name="De Bivort B.L."/>
            <person name="Kasson M.T."/>
            <person name="De Fine Licht H.H."/>
            <person name="Stajich J.E."/>
        </authorList>
    </citation>
    <scope>NUCLEOTIDE SEQUENCE</scope>
    <source>
        <strain evidence="1">Berkeley</strain>
    </source>
</reference>
<sequence>MAHYFAIVGLKDNPIYETDLTGYNSVAKNDEHKHLNQFIIHGALDVVDDVMWDTKDLFLKNVDKFNDWQVSAYITPSCVKFMLLHVALNEDSIKAFFVDVHELYTKVLMNPFYEVDAKITCPVFDQKVQAFSKRHL</sequence>
<protein>
    <submittedName>
        <fullName evidence="1">TRAPP subunit</fullName>
    </submittedName>
</protein>
<organism evidence="1 2">
    <name type="scientific">Entomophthora muscae</name>
    <dbReference type="NCBI Taxonomy" id="34485"/>
    <lineage>
        <taxon>Eukaryota</taxon>
        <taxon>Fungi</taxon>
        <taxon>Fungi incertae sedis</taxon>
        <taxon>Zoopagomycota</taxon>
        <taxon>Entomophthoromycotina</taxon>
        <taxon>Entomophthoromycetes</taxon>
        <taxon>Entomophthorales</taxon>
        <taxon>Entomophthoraceae</taxon>
        <taxon>Entomophthora</taxon>
    </lineage>
</organism>
<comment type="caution">
    <text evidence="1">The sequence shown here is derived from an EMBL/GenBank/DDBJ whole genome shotgun (WGS) entry which is preliminary data.</text>
</comment>
<accession>A0ACC2S5T7</accession>
<proteinExistence type="predicted"/>
<name>A0ACC2S5T7_9FUNG</name>
<gene>
    <name evidence="1" type="primary">TRS20_1</name>
    <name evidence="1" type="ORF">DSO57_1020517</name>
</gene>
<evidence type="ECO:0000313" key="2">
    <source>
        <dbReference type="Proteomes" id="UP001165960"/>
    </source>
</evidence>
<dbReference type="EMBL" id="QTSX02005776">
    <property type="protein sequence ID" value="KAJ9057644.1"/>
    <property type="molecule type" value="Genomic_DNA"/>
</dbReference>
<keyword evidence="2" id="KW-1185">Reference proteome</keyword>